<gene>
    <name evidence="2" type="primary">tycC</name>
    <name evidence="2" type="ORF">PCLFYP37_02138</name>
</gene>
<dbReference type="Pfam" id="PF00501">
    <property type="entry name" value="AMP-binding"/>
    <property type="match status" value="1"/>
</dbReference>
<proteinExistence type="predicted"/>
<evidence type="ECO:0000313" key="2">
    <source>
        <dbReference type="EMBL" id="VYU18787.1"/>
    </source>
</evidence>
<dbReference type="InterPro" id="IPR042099">
    <property type="entry name" value="ANL_N_sf"/>
</dbReference>
<dbReference type="InterPro" id="IPR045851">
    <property type="entry name" value="AMP-bd_C_sf"/>
</dbReference>
<dbReference type="AlphaFoldDB" id="A0A6N3CZ89"/>
<dbReference type="EMBL" id="CACRUT010000015">
    <property type="protein sequence ID" value="VYU18787.1"/>
    <property type="molecule type" value="Genomic_DNA"/>
</dbReference>
<feature type="domain" description="AMP-dependent synthetase/ligase" evidence="1">
    <location>
        <begin position="59"/>
        <end position="214"/>
    </location>
</feature>
<name>A0A6N3CZ89_9BACT</name>
<dbReference type="InterPro" id="IPR000873">
    <property type="entry name" value="AMP-dep_synth/lig_dom"/>
</dbReference>
<organism evidence="2">
    <name type="scientific">Paraprevotella clara</name>
    <dbReference type="NCBI Taxonomy" id="454154"/>
    <lineage>
        <taxon>Bacteria</taxon>
        <taxon>Pseudomonadati</taxon>
        <taxon>Bacteroidota</taxon>
        <taxon>Bacteroidia</taxon>
        <taxon>Bacteroidales</taxon>
        <taxon>Prevotellaceae</taxon>
        <taxon>Paraprevotella</taxon>
    </lineage>
</organism>
<dbReference type="GO" id="GO:0016878">
    <property type="term" value="F:acid-thiol ligase activity"/>
    <property type="evidence" value="ECO:0007669"/>
    <property type="project" value="UniProtKB-ARBA"/>
</dbReference>
<dbReference type="RefSeq" id="WP_302977024.1">
    <property type="nucleotide sequence ID" value="NZ_CACRUT010000015.1"/>
</dbReference>
<reference evidence="2" key="1">
    <citation type="submission" date="2019-11" db="EMBL/GenBank/DDBJ databases">
        <authorList>
            <person name="Feng L."/>
        </authorList>
    </citation>
    <scope>NUCLEOTIDE SEQUENCE</scope>
    <source>
        <strain evidence="2">PclaraLFYP37</strain>
    </source>
</reference>
<accession>A0A6N3CZ89</accession>
<evidence type="ECO:0000259" key="1">
    <source>
        <dbReference type="Pfam" id="PF00501"/>
    </source>
</evidence>
<dbReference type="Gene3D" id="3.30.300.30">
    <property type="match status" value="1"/>
</dbReference>
<protein>
    <submittedName>
        <fullName evidence="2">Tyrocidine synthase 3</fullName>
    </submittedName>
</protein>
<dbReference type="PANTHER" id="PTHR43767:SF1">
    <property type="entry name" value="NONRIBOSOMAL PEPTIDE SYNTHASE PES1 (EUROFUNG)-RELATED"/>
    <property type="match status" value="1"/>
</dbReference>
<dbReference type="SUPFAM" id="SSF56801">
    <property type="entry name" value="Acetyl-CoA synthetase-like"/>
    <property type="match status" value="1"/>
</dbReference>
<dbReference type="PANTHER" id="PTHR43767">
    <property type="entry name" value="LONG-CHAIN-FATTY-ACID--COA LIGASE"/>
    <property type="match status" value="1"/>
</dbReference>
<dbReference type="Gene3D" id="3.40.50.12780">
    <property type="entry name" value="N-terminal domain of ligase-like"/>
    <property type="match status" value="1"/>
</dbReference>
<dbReference type="InterPro" id="IPR050237">
    <property type="entry name" value="ATP-dep_AMP-bd_enzyme"/>
</dbReference>
<sequence length="367" mass="40704">MWQTEIERQHVGVEGRRFSATDLHELAALSVEEEDEALRAVYAFLAEWFSPASTVEVQTSGSTGVPKRMRVEKARMMRSAVRTCEFLGLRPGDTALLCMDLKYIGAKMMVVRALVAGLHLWVRRPSGHPLADVEGRVDFLSVVPMQLYHTLEQADERERLSRVRCVIVGGGAVDEALERRLEYLPCRVYSTYGMTETLSHVALRPLNGPEASVGYRPFEGVSLSLSARGTLVIHAPELCSSDLETNDVVRLHADGTFTIVGRADNVVNSGGVKIQIEEEERRLKELIDVPFALTSVPDRRLGEALVLLVIRDFPMDDVGLFDAMKALLPRYHVPRHILRVAAVPVAGNGKIDRKACRELALEAGAIR</sequence>